<name>A0ABT2T3Z0_9FIRM</name>
<evidence type="ECO:0000259" key="2">
    <source>
        <dbReference type="Pfam" id="PF13349"/>
    </source>
</evidence>
<evidence type="ECO:0000313" key="4">
    <source>
        <dbReference type="Proteomes" id="UP001652432"/>
    </source>
</evidence>
<feature type="chain" id="PRO_5045996201" evidence="1">
    <location>
        <begin position="25"/>
        <end position="305"/>
    </location>
</feature>
<keyword evidence="1" id="KW-0732">Signal</keyword>
<comment type="caution">
    <text evidence="3">The sequence shown here is derived from an EMBL/GenBank/DDBJ whole genome shotgun (WGS) entry which is preliminary data.</text>
</comment>
<evidence type="ECO:0000313" key="3">
    <source>
        <dbReference type="EMBL" id="MCU6744959.1"/>
    </source>
</evidence>
<accession>A0ABT2T3Z0</accession>
<dbReference type="EMBL" id="JAOQKJ010000008">
    <property type="protein sequence ID" value="MCU6744959.1"/>
    <property type="molecule type" value="Genomic_DNA"/>
</dbReference>
<evidence type="ECO:0000256" key="1">
    <source>
        <dbReference type="SAM" id="SignalP"/>
    </source>
</evidence>
<reference evidence="3 4" key="1">
    <citation type="journal article" date="2021" name="ISME Commun">
        <title>Automated analysis of genomic sequences facilitates high-throughput and comprehensive description of bacteria.</title>
        <authorList>
            <person name="Hitch T.C.A."/>
        </authorList>
    </citation>
    <scope>NUCLEOTIDE SEQUENCE [LARGE SCALE GENOMIC DNA]</scope>
    <source>
        <strain evidence="3 4">Sanger_18</strain>
    </source>
</reference>
<feature type="domain" description="DUF4097" evidence="2">
    <location>
        <begin position="83"/>
        <end position="267"/>
    </location>
</feature>
<protein>
    <submittedName>
        <fullName evidence="3">DUF4097 domain-containing protein</fullName>
    </submittedName>
</protein>
<dbReference type="RefSeq" id="WP_262575074.1">
    <property type="nucleotide sequence ID" value="NZ_JAOQKJ010000008.1"/>
</dbReference>
<proteinExistence type="predicted"/>
<feature type="signal peptide" evidence="1">
    <location>
        <begin position="1"/>
        <end position="24"/>
    </location>
</feature>
<gene>
    <name evidence="3" type="ORF">OCV77_10690</name>
</gene>
<dbReference type="Pfam" id="PF13349">
    <property type="entry name" value="DUF4097"/>
    <property type="match status" value="1"/>
</dbReference>
<dbReference type="Proteomes" id="UP001652432">
    <property type="component" value="Unassembled WGS sequence"/>
</dbReference>
<organism evidence="3 4">
    <name type="scientific">Suilimivivens aceti</name>
    <dbReference type="NCBI Taxonomy" id="2981774"/>
    <lineage>
        <taxon>Bacteria</taxon>
        <taxon>Bacillati</taxon>
        <taxon>Bacillota</taxon>
        <taxon>Clostridia</taxon>
        <taxon>Lachnospirales</taxon>
        <taxon>Lachnospiraceae</taxon>
        <taxon>Suilimivivens</taxon>
    </lineage>
</organism>
<dbReference type="Gene3D" id="2.160.20.120">
    <property type="match status" value="1"/>
</dbReference>
<dbReference type="InterPro" id="IPR025164">
    <property type="entry name" value="Toastrack_DUF4097"/>
</dbReference>
<keyword evidence="4" id="KW-1185">Reference proteome</keyword>
<sequence length="305" mass="32824">MRKFYKGSLITAACLIGTGLILTAAGGAAGIHEAYGILKNEAVDLEIIDHWDMTDDMGETGNTTGDENMLNNTEVFIAENVDQLAVDVGACRLVVREEQMEQEQIRVSYTGNARIKCEMDGDELTVKGYQRKFWLISGNRRAPEIVITIPEGRKFSEVDLKTGVGQAEIYDLKADEISIEAGAGEVIMSQVAAKEISMKAGAGSLEAEKMDVKDIEVSVGVGSFSYEGKAPEELEADCAIGEIVMKLSGKESDHSYSVRCAAGEVKIGDHTSSMLAIERYIDNGTGSEYSVDCSMGSISITFAGE</sequence>